<dbReference type="InterPro" id="IPR046349">
    <property type="entry name" value="C1-like_sf"/>
</dbReference>
<dbReference type="PROSITE" id="PS50081">
    <property type="entry name" value="ZF_DAG_PE_2"/>
    <property type="match status" value="1"/>
</dbReference>
<dbReference type="SUPFAM" id="SSF50729">
    <property type="entry name" value="PH domain-like"/>
    <property type="match status" value="1"/>
</dbReference>
<feature type="domain" description="DH" evidence="12">
    <location>
        <begin position="859"/>
        <end position="1055"/>
    </location>
</feature>
<feature type="non-terminal residue" evidence="14">
    <location>
        <position position="1703"/>
    </location>
</feature>
<keyword evidence="6" id="KW-0863">Zinc-finger</keyword>
<evidence type="ECO:0000256" key="4">
    <source>
        <dbReference type="ARBA" id="ARBA00022658"/>
    </source>
</evidence>
<evidence type="ECO:0000313" key="14">
    <source>
        <dbReference type="EMBL" id="NXA17721.1"/>
    </source>
</evidence>
<sequence>AVTMELSCAEVPLYGQVAISAKFDKGIYLPEDAEFYFVYDGSLKRHVMFAERISDNALRSIVPGHGCQEAVSVSVLMYTKGYSPVVLGSCPVTYRENLSCKLSRFLVSHAECVTAVSHKMLLDKFGLRIKDLQSLDNDLMMAVAHEELPSTWNILGSCSEGEPKHKETLLHLVMKLGLVKLSQFLAAQPGGSSALALPNEDGATPLDLALQNGHSKLVEVFTNFQGSHSLDISRAEVSDGACMQFVHSSGALTLTFSHTAQHLLESDIKLFRKYFWDRPLLYQGITSNQVETVEDPKIPCSTTSSVEGTVFYSIMLQTVKALENSLVPSKEKEDRVLLGIEQRLSTLEVLRKLKAPPTFFAATRHSAMLSGSDEVYANCVVVDQAGDLKTNYVVGDGDSSETCLNPTNSIPMAKSSLSPSLEENDQYIYVSNEGNQRPAKNGGSAGLRHTVSPSDPYGGDSYLPFKTHGFIKDRGQLNADMKRRSSSLDDLEVDGGSGGVSDRSDVYYSPLGSSEAVACSRDGLDLSTSLQPKECTVSGIRSRSYSCSSPKGVVGRPRSSQNFTVGDSIEDGALMNSGRSLLQALSLSKSVSLLQPCSKYLSANRTVLIQEEWNKYIVPSKNDSEKCKVSRTFSLLMNRMTNTRNKCKTKNKDTKDKEKLNRHNFTNGTLSGVIPCMACEKALLGKESLQCSHCNVIVHKSCKECAPVCMKKSQERYHNKNKPQASVTNSLPGDISQAVLFPVHPSPSMPIGLSARRREASQQSHFLSKSVPGASFERRYMPFSEQDSETNTWRSKSRSVEVLQALGTFSSMDSFTMEDDVGLSQWTDLHTDVQEFEAESWSLVVDPVFCSKQEKDVIRRQDVIFELMQTEVHHIHTLFIMSEIFRKGMKEELQLDHSTVDRIFPCLDELLEMHRQFFCRMKERRQESCEAGSQRNFVINSIGDILVQQFSEENATKMMKIYGEFCSHQKEAVKLFKELQQNKKFQNFIKLRNSNLLARRRGIPECILLVTQRITKYPVLVERILQYSKEGTEEHKDLCKALRLIKDVIAAVDLKVNDYEKKQKLLEILSRTENKTYTKLKNGHVFRKQDLIRKERILLHDGLVFWKTATGRFKDTLALLLTDVLLFLQEKDQKYIFAAVDQKPSVISLQRLIVREVANEERGMFLISASSAGPEMYEIHTNSREERNNWMRHIQDAVESCPEEEGKNGESDEDRHIAEAKASRIQKCQESLSNQDQQICSCLEDKLHIYAELGYMNGFEDVHVEPNLLIKPDSGETPQAASLWAAALREVESLLVAVTKSQVSEMDRPQEDLNLKHGFSASEILEFVPGDAEMKGVEESSEVHLSAEKEMADANLEDKGGSMGFPGSTGTEIVQAIQNLTRLLYSIQAALAVQDSHRELHRLLLQQNEKASQGQGSRLNLLLEQEKYWNLEKQRMELANIHKLKQQFQQEQQRWLRECEQRQREQEAREDRLEQRERECRYQEELLERSQRGLALQLQEYQQSLKRLQEGQKMVEREKHSVKMQKKLLWHWKHGLQSSLLSSTGRYKIMGHDQLDSLPGENTFYLNEAVVCVSLSSLNRSDSSLVYEDGVYELNISNSGIARTTENQVDLKMDTSCQPTLTSALWKSKSTGPYQQMSFSCKSNKDAFNDDLNASQTQGLQTTVPNQGSIQPPQVDALLLNHQPETEQDAESGGRVEEKIVYL</sequence>
<comment type="caution">
    <text evidence="14">The sequence shown here is derived from an EMBL/GenBank/DDBJ whole genome shotgun (WGS) entry which is preliminary data.</text>
</comment>
<dbReference type="InterPro" id="IPR051632">
    <property type="entry name" value="Rho_GEF"/>
</dbReference>
<keyword evidence="5" id="KW-0479">Metal-binding</keyword>
<dbReference type="SMART" id="SM00233">
    <property type="entry name" value="PH"/>
    <property type="match status" value="1"/>
</dbReference>
<dbReference type="PROSITE" id="PS00479">
    <property type="entry name" value="ZF_DAG_PE_1"/>
    <property type="match status" value="1"/>
</dbReference>
<dbReference type="Gene3D" id="3.30.60.20">
    <property type="match status" value="1"/>
</dbReference>
<keyword evidence="4" id="KW-0344">Guanine-nucleotide releasing factor</keyword>
<reference evidence="14 15" key="1">
    <citation type="submission" date="2019-09" db="EMBL/GenBank/DDBJ databases">
        <title>Bird 10,000 Genomes (B10K) Project - Family phase.</title>
        <authorList>
            <person name="Zhang G."/>
        </authorList>
    </citation>
    <scope>NUCLEOTIDE SEQUENCE [LARGE SCALE GENOMIC DNA]</scope>
    <source>
        <strain evidence="14">B10K-DU-030-25</strain>
    </source>
</reference>
<feature type="coiled-coil region" evidence="9">
    <location>
        <begin position="1431"/>
        <end position="1518"/>
    </location>
</feature>
<evidence type="ECO:0000313" key="15">
    <source>
        <dbReference type="Proteomes" id="UP000587655"/>
    </source>
</evidence>
<evidence type="ECO:0000256" key="6">
    <source>
        <dbReference type="ARBA" id="ARBA00022771"/>
    </source>
</evidence>
<evidence type="ECO:0000259" key="11">
    <source>
        <dbReference type="PROSITE" id="PS50003"/>
    </source>
</evidence>
<keyword evidence="7" id="KW-0862">Zinc</keyword>
<dbReference type="GO" id="GO:0000902">
    <property type="term" value="P:cell morphogenesis"/>
    <property type="evidence" value="ECO:0007669"/>
    <property type="project" value="TreeGrafter"/>
</dbReference>
<dbReference type="CDD" id="cd00160">
    <property type="entry name" value="RhoGEF"/>
    <property type="match status" value="1"/>
</dbReference>
<dbReference type="Pfam" id="PF17838">
    <property type="entry name" value="PH_16"/>
    <property type="match status" value="1"/>
</dbReference>
<name>A0A7K7TP85_9CHAR</name>
<dbReference type="GO" id="GO:0035023">
    <property type="term" value="P:regulation of Rho protein signal transduction"/>
    <property type="evidence" value="ECO:0007669"/>
    <property type="project" value="TreeGrafter"/>
</dbReference>
<dbReference type="GO" id="GO:0008270">
    <property type="term" value="F:zinc ion binding"/>
    <property type="evidence" value="ECO:0007669"/>
    <property type="project" value="UniProtKB-KW"/>
</dbReference>
<keyword evidence="8 9" id="KW-0175">Coiled coil</keyword>
<dbReference type="EMBL" id="VZSZ01000803">
    <property type="protein sequence ID" value="NXA17721.1"/>
    <property type="molecule type" value="Genomic_DNA"/>
</dbReference>
<dbReference type="Gene3D" id="1.25.40.20">
    <property type="entry name" value="Ankyrin repeat-containing domain"/>
    <property type="match status" value="1"/>
</dbReference>
<dbReference type="InterPro" id="IPR041020">
    <property type="entry name" value="PH_16"/>
</dbReference>
<dbReference type="Gene3D" id="2.30.29.30">
    <property type="entry name" value="Pleckstrin-homology domain (PH domain)/Phosphotyrosine-binding domain (PTB)"/>
    <property type="match status" value="1"/>
</dbReference>
<evidence type="ECO:0000256" key="5">
    <source>
        <dbReference type="ARBA" id="ARBA00022723"/>
    </source>
</evidence>
<feature type="domain" description="Phorbol-ester/DAG-type" evidence="13">
    <location>
        <begin position="662"/>
        <end position="709"/>
    </location>
</feature>
<dbReference type="InterPro" id="IPR036770">
    <property type="entry name" value="Ankyrin_rpt-contain_sf"/>
</dbReference>
<dbReference type="SMART" id="SM00325">
    <property type="entry name" value="RhoGEF"/>
    <property type="match status" value="1"/>
</dbReference>
<evidence type="ECO:0000256" key="3">
    <source>
        <dbReference type="ARBA" id="ARBA00022553"/>
    </source>
</evidence>
<dbReference type="InterPro" id="IPR001849">
    <property type="entry name" value="PH_domain"/>
</dbReference>
<dbReference type="PROSITE" id="PS50010">
    <property type="entry name" value="DH_2"/>
    <property type="match status" value="1"/>
</dbReference>
<evidence type="ECO:0000256" key="8">
    <source>
        <dbReference type="ARBA" id="ARBA00023054"/>
    </source>
</evidence>
<dbReference type="FunFam" id="1.20.900.10:FF:000004">
    <property type="entry name" value="Rho guanine nucleotide exchange factor 2"/>
    <property type="match status" value="1"/>
</dbReference>
<evidence type="ECO:0000259" key="13">
    <source>
        <dbReference type="PROSITE" id="PS50081"/>
    </source>
</evidence>
<evidence type="ECO:0000256" key="1">
    <source>
        <dbReference type="ARBA" id="ARBA00004496"/>
    </source>
</evidence>
<proteinExistence type="predicted"/>
<gene>
    <name evidence="14" type="primary">Arhgef28</name>
    <name evidence="14" type="ORF">IBISTR_R14214</name>
</gene>
<keyword evidence="15" id="KW-1185">Reference proteome</keyword>
<dbReference type="PROSITE" id="PS50003">
    <property type="entry name" value="PH_DOMAIN"/>
    <property type="match status" value="1"/>
</dbReference>
<dbReference type="Gene3D" id="1.20.900.10">
    <property type="entry name" value="Dbl homology (DH) domain"/>
    <property type="match status" value="1"/>
</dbReference>
<evidence type="ECO:0000256" key="7">
    <source>
        <dbReference type="ARBA" id="ARBA00022833"/>
    </source>
</evidence>
<comment type="subcellular location">
    <subcellularLocation>
        <location evidence="1">Cytoplasm</location>
    </subcellularLocation>
</comment>
<organism evidence="14 15">
    <name type="scientific">Ibidorhyncha struthersii</name>
    <dbReference type="NCBI Taxonomy" id="425643"/>
    <lineage>
        <taxon>Eukaryota</taxon>
        <taxon>Metazoa</taxon>
        <taxon>Chordata</taxon>
        <taxon>Craniata</taxon>
        <taxon>Vertebrata</taxon>
        <taxon>Euteleostomi</taxon>
        <taxon>Archelosauria</taxon>
        <taxon>Archosauria</taxon>
        <taxon>Dinosauria</taxon>
        <taxon>Saurischia</taxon>
        <taxon>Theropoda</taxon>
        <taxon>Coelurosauria</taxon>
        <taxon>Aves</taxon>
        <taxon>Neognathae</taxon>
        <taxon>Neoaves</taxon>
        <taxon>Charadriiformes</taxon>
        <taxon>Charadriidae</taxon>
        <taxon>Ibidorhyncha</taxon>
    </lineage>
</organism>
<dbReference type="InterPro" id="IPR011993">
    <property type="entry name" value="PH-like_dom_sf"/>
</dbReference>
<feature type="non-terminal residue" evidence="14">
    <location>
        <position position="1"/>
    </location>
</feature>
<keyword evidence="3" id="KW-0597">Phosphoprotein</keyword>
<feature type="region of interest" description="Disordered" evidence="10">
    <location>
        <begin position="482"/>
        <end position="505"/>
    </location>
</feature>
<accession>A0A7K7TP85</accession>
<dbReference type="SUPFAM" id="SSF48065">
    <property type="entry name" value="DBL homology domain (DH-domain)"/>
    <property type="match status" value="1"/>
</dbReference>
<keyword evidence="2" id="KW-0963">Cytoplasm</keyword>
<feature type="region of interest" description="Disordered" evidence="10">
    <location>
        <begin position="433"/>
        <end position="453"/>
    </location>
</feature>
<evidence type="ECO:0000256" key="2">
    <source>
        <dbReference type="ARBA" id="ARBA00022490"/>
    </source>
</evidence>
<dbReference type="Pfam" id="PF00621">
    <property type="entry name" value="RhoGEF"/>
    <property type="match status" value="1"/>
</dbReference>
<protein>
    <submittedName>
        <fullName evidence="14">ARG28 factor</fullName>
    </submittedName>
</protein>
<dbReference type="InterPro" id="IPR002219">
    <property type="entry name" value="PKC_DAG/PE"/>
</dbReference>
<dbReference type="PANTHER" id="PTHR13944:SF22">
    <property type="entry name" value="RHO GUANINE NUCLEOTIDE EXCHANGE FACTOR 28"/>
    <property type="match status" value="1"/>
</dbReference>
<dbReference type="SUPFAM" id="SSF57889">
    <property type="entry name" value="Cysteine-rich domain"/>
    <property type="match status" value="1"/>
</dbReference>
<feature type="domain" description="PH" evidence="11">
    <location>
        <begin position="1097"/>
        <end position="1199"/>
    </location>
</feature>
<dbReference type="Proteomes" id="UP000587655">
    <property type="component" value="Unassembled WGS sequence"/>
</dbReference>
<evidence type="ECO:0000256" key="10">
    <source>
        <dbReference type="SAM" id="MobiDB-lite"/>
    </source>
</evidence>
<evidence type="ECO:0000259" key="12">
    <source>
        <dbReference type="PROSITE" id="PS50010"/>
    </source>
</evidence>
<evidence type="ECO:0000256" key="9">
    <source>
        <dbReference type="SAM" id="Coils"/>
    </source>
</evidence>
<dbReference type="GO" id="GO:0005085">
    <property type="term" value="F:guanyl-nucleotide exchange factor activity"/>
    <property type="evidence" value="ECO:0007669"/>
    <property type="project" value="UniProtKB-KW"/>
</dbReference>
<dbReference type="InterPro" id="IPR035899">
    <property type="entry name" value="DBL_dom_sf"/>
</dbReference>
<dbReference type="SMART" id="SM00109">
    <property type="entry name" value="C1"/>
    <property type="match status" value="1"/>
</dbReference>
<dbReference type="InterPro" id="IPR000219">
    <property type="entry name" value="DH_dom"/>
</dbReference>
<dbReference type="PANTHER" id="PTHR13944">
    <property type="entry name" value="AGAP007712-PA"/>
    <property type="match status" value="1"/>
</dbReference>
<dbReference type="FunFam" id="2.30.29.30:FF:000021">
    <property type="entry name" value="Rho guanine nucleotide exchange factor 2"/>
    <property type="match status" value="1"/>
</dbReference>
<dbReference type="GO" id="GO:0005737">
    <property type="term" value="C:cytoplasm"/>
    <property type="evidence" value="ECO:0007669"/>
    <property type="project" value="UniProtKB-SubCell"/>
</dbReference>